<proteinExistence type="predicted"/>
<sequence>MKKAAPWFVLLFFLAVPMAAPPGEAEAVPAITETYLASSVKEDGAPVGRVSAYDPSAKEFVAVAEVSDAHAGTAVRFVWFSSPPGRGRIRLGERTVTSPIRESSVTFHSSLSLGKNWPEGRYAVEIYLLPAKRSSASLRFDVKKGAAPAAGIKTPPDEKKPGSGDRAAGEKTVAEKEAAFRETPGSFRAAIELAEAYAAMDDAASLALAVSLFRGLAAASPSDTVLAGLADAYGRSCRFGPAFDTALRRAWNPLVSPAGAVSQILLFSAASGDPDRGIECLRSILSLREDGREDVLPALAALFLEKASAAGDSFERREYEKAARDVLEEIAASFPSSSPAAAEALRLAEEPERR</sequence>
<comment type="caution">
    <text evidence="2">The sequence shown here is derived from an EMBL/GenBank/DDBJ whole genome shotgun (WGS) entry which is preliminary data.</text>
</comment>
<gene>
    <name evidence="2" type="ORF">SDC9_37876</name>
</gene>
<feature type="region of interest" description="Disordered" evidence="1">
    <location>
        <begin position="149"/>
        <end position="171"/>
    </location>
</feature>
<reference evidence="2" key="1">
    <citation type="submission" date="2019-08" db="EMBL/GenBank/DDBJ databases">
        <authorList>
            <person name="Kucharzyk K."/>
            <person name="Murdoch R.W."/>
            <person name="Higgins S."/>
            <person name="Loffler F."/>
        </authorList>
    </citation>
    <scope>NUCLEOTIDE SEQUENCE</scope>
</reference>
<feature type="compositionally biased region" description="Basic and acidic residues" evidence="1">
    <location>
        <begin position="155"/>
        <end position="171"/>
    </location>
</feature>
<name>A0A644VK90_9ZZZZ</name>
<evidence type="ECO:0000256" key="1">
    <source>
        <dbReference type="SAM" id="MobiDB-lite"/>
    </source>
</evidence>
<evidence type="ECO:0000313" key="2">
    <source>
        <dbReference type="EMBL" id="MPL91799.1"/>
    </source>
</evidence>
<protein>
    <submittedName>
        <fullName evidence="2">Uncharacterized protein</fullName>
    </submittedName>
</protein>
<dbReference type="AlphaFoldDB" id="A0A644VK90"/>
<organism evidence="2">
    <name type="scientific">bioreactor metagenome</name>
    <dbReference type="NCBI Taxonomy" id="1076179"/>
    <lineage>
        <taxon>unclassified sequences</taxon>
        <taxon>metagenomes</taxon>
        <taxon>ecological metagenomes</taxon>
    </lineage>
</organism>
<dbReference type="EMBL" id="VSSQ01000339">
    <property type="protein sequence ID" value="MPL91799.1"/>
    <property type="molecule type" value="Genomic_DNA"/>
</dbReference>
<accession>A0A644VK90</accession>
<feature type="region of interest" description="Disordered" evidence="1">
    <location>
        <begin position="333"/>
        <end position="354"/>
    </location>
</feature>
<feature type="compositionally biased region" description="Low complexity" evidence="1">
    <location>
        <begin position="333"/>
        <end position="345"/>
    </location>
</feature>